<keyword evidence="2 8" id="KW-0645">Protease</keyword>
<evidence type="ECO:0000256" key="9">
    <source>
        <dbReference type="SAM" id="MobiDB-lite"/>
    </source>
</evidence>
<evidence type="ECO:0000313" key="11">
    <source>
        <dbReference type="Proteomes" id="UP000243719"/>
    </source>
</evidence>
<keyword evidence="5" id="KW-0190">Covalent protein-DNA linkage</keyword>
<gene>
    <name evidence="10" type="ORF">SAMN05216551_109184</name>
</gene>
<evidence type="ECO:0000256" key="7">
    <source>
        <dbReference type="ARBA" id="ARBA00023239"/>
    </source>
</evidence>
<dbReference type="InterPro" id="IPR003738">
    <property type="entry name" value="SRAP"/>
</dbReference>
<dbReference type="STRING" id="1770053.SAMN05216551_109184"/>
<dbReference type="SUPFAM" id="SSF143081">
    <property type="entry name" value="BB1717-like"/>
    <property type="match status" value="1"/>
</dbReference>
<keyword evidence="7" id="KW-0456">Lyase</keyword>
<comment type="similarity">
    <text evidence="1 8">Belongs to the SOS response-associated peptidase family.</text>
</comment>
<dbReference type="PANTHER" id="PTHR13604">
    <property type="entry name" value="DC12-RELATED"/>
    <property type="match status" value="1"/>
</dbReference>
<feature type="region of interest" description="Disordered" evidence="9">
    <location>
        <begin position="140"/>
        <end position="161"/>
    </location>
</feature>
<evidence type="ECO:0000256" key="3">
    <source>
        <dbReference type="ARBA" id="ARBA00022763"/>
    </source>
</evidence>
<dbReference type="GO" id="GO:0006508">
    <property type="term" value="P:proteolysis"/>
    <property type="evidence" value="ECO:0007669"/>
    <property type="project" value="UniProtKB-KW"/>
</dbReference>
<evidence type="ECO:0000256" key="1">
    <source>
        <dbReference type="ARBA" id="ARBA00008136"/>
    </source>
</evidence>
<dbReference type="PANTHER" id="PTHR13604:SF0">
    <property type="entry name" value="ABASIC SITE PROCESSING PROTEIN HMCES"/>
    <property type="match status" value="1"/>
</dbReference>
<evidence type="ECO:0000256" key="8">
    <source>
        <dbReference type="RuleBase" id="RU364100"/>
    </source>
</evidence>
<proteinExistence type="inferred from homology"/>
<dbReference type="GO" id="GO:0008233">
    <property type="term" value="F:peptidase activity"/>
    <property type="evidence" value="ECO:0007669"/>
    <property type="project" value="UniProtKB-KW"/>
</dbReference>
<evidence type="ECO:0000256" key="4">
    <source>
        <dbReference type="ARBA" id="ARBA00022801"/>
    </source>
</evidence>
<dbReference type="Gene3D" id="3.90.1680.10">
    <property type="entry name" value="SOS response associated peptidase-like"/>
    <property type="match status" value="1"/>
</dbReference>
<feature type="compositionally biased region" description="Polar residues" evidence="9">
    <location>
        <begin position="140"/>
        <end position="155"/>
    </location>
</feature>
<evidence type="ECO:0000313" key="10">
    <source>
        <dbReference type="EMBL" id="SDV49842.1"/>
    </source>
</evidence>
<dbReference type="Pfam" id="PF02586">
    <property type="entry name" value="SRAP"/>
    <property type="match status" value="1"/>
</dbReference>
<organism evidence="10 11">
    <name type="scientific">Chitinasiproducens palmae</name>
    <dbReference type="NCBI Taxonomy" id="1770053"/>
    <lineage>
        <taxon>Bacteria</taxon>
        <taxon>Pseudomonadati</taxon>
        <taxon>Pseudomonadota</taxon>
        <taxon>Betaproteobacteria</taxon>
        <taxon>Burkholderiales</taxon>
        <taxon>Burkholderiaceae</taxon>
        <taxon>Chitinasiproducens</taxon>
    </lineage>
</organism>
<dbReference type="GO" id="GO:0106300">
    <property type="term" value="P:protein-DNA covalent cross-linking repair"/>
    <property type="evidence" value="ECO:0007669"/>
    <property type="project" value="InterPro"/>
</dbReference>
<dbReference type="Proteomes" id="UP000243719">
    <property type="component" value="Unassembled WGS sequence"/>
</dbReference>
<evidence type="ECO:0000256" key="5">
    <source>
        <dbReference type="ARBA" id="ARBA00023124"/>
    </source>
</evidence>
<dbReference type="InterPro" id="IPR036590">
    <property type="entry name" value="SRAP-like"/>
</dbReference>
<dbReference type="GO" id="GO:0003697">
    <property type="term" value="F:single-stranded DNA binding"/>
    <property type="evidence" value="ECO:0007669"/>
    <property type="project" value="InterPro"/>
</dbReference>
<reference evidence="11" key="1">
    <citation type="submission" date="2016-09" db="EMBL/GenBank/DDBJ databases">
        <authorList>
            <person name="Varghese N."/>
            <person name="Submissions S."/>
        </authorList>
    </citation>
    <scope>NUCLEOTIDE SEQUENCE [LARGE SCALE GENOMIC DNA]</scope>
    <source>
        <strain evidence="11">JS23</strain>
    </source>
</reference>
<dbReference type="RefSeq" id="WP_235837982.1">
    <property type="nucleotide sequence ID" value="NZ_FNLO01000009.1"/>
</dbReference>
<keyword evidence="4 8" id="KW-0378">Hydrolase</keyword>
<dbReference type="GO" id="GO:0016829">
    <property type="term" value="F:lyase activity"/>
    <property type="evidence" value="ECO:0007669"/>
    <property type="project" value="UniProtKB-KW"/>
</dbReference>
<dbReference type="EC" id="3.4.-.-" evidence="8"/>
<sequence>MMINARLDKAQTSTWKALFRSGRCIVPADGWYEWVAERGRKQPYYIQPNDAAPLFFAGLSSVADDHAAEPPAGTVDGFVIVTDAAAGGMLDVHDRRPLVLSPQEAQAWLDPATTFDEATHIANNARTRPEDFHWFRVTPQVNRSGAGNDDASFNQPIGDDE</sequence>
<keyword evidence="3" id="KW-0227">DNA damage</keyword>
<keyword evidence="11" id="KW-1185">Reference proteome</keyword>
<evidence type="ECO:0000256" key="6">
    <source>
        <dbReference type="ARBA" id="ARBA00023125"/>
    </source>
</evidence>
<protein>
    <recommendedName>
        <fullName evidence="8">Abasic site processing protein</fullName>
        <ecNumber evidence="8">3.4.-.-</ecNumber>
    </recommendedName>
</protein>
<keyword evidence="6" id="KW-0238">DNA-binding</keyword>
<name>A0A1H2PU53_9BURK</name>
<evidence type="ECO:0000256" key="2">
    <source>
        <dbReference type="ARBA" id="ARBA00022670"/>
    </source>
</evidence>
<accession>A0A1H2PU53</accession>
<dbReference type="AlphaFoldDB" id="A0A1H2PU53"/>
<dbReference type="EMBL" id="FNLO01000009">
    <property type="protein sequence ID" value="SDV49842.1"/>
    <property type="molecule type" value="Genomic_DNA"/>
</dbReference>